<dbReference type="Gene3D" id="3.40.50.2300">
    <property type="match status" value="1"/>
</dbReference>
<evidence type="ECO:0000256" key="5">
    <source>
        <dbReference type="ARBA" id="ARBA00022777"/>
    </source>
</evidence>
<accession>A0A8K0RBL5</accession>
<protein>
    <recommendedName>
        <fullName evidence="2">histidine kinase</fullName>
        <ecNumber evidence="2">2.7.13.3</ecNumber>
    </recommendedName>
</protein>
<dbReference type="InterPro" id="IPR003018">
    <property type="entry name" value="GAF"/>
</dbReference>
<dbReference type="Pfam" id="PF00512">
    <property type="entry name" value="HisKA"/>
    <property type="match status" value="1"/>
</dbReference>
<dbReference type="SUPFAM" id="SSF55874">
    <property type="entry name" value="ATPase domain of HSP90 chaperone/DNA topoisomerase II/histidine kinase"/>
    <property type="match status" value="1"/>
</dbReference>
<evidence type="ECO:0000256" key="2">
    <source>
        <dbReference type="ARBA" id="ARBA00012438"/>
    </source>
</evidence>
<dbReference type="EC" id="2.7.13.3" evidence="2"/>
<dbReference type="SMART" id="SM00448">
    <property type="entry name" value="REC"/>
    <property type="match status" value="1"/>
</dbReference>
<dbReference type="EMBL" id="JAGMVJ010000007">
    <property type="protein sequence ID" value="KAH7089186.1"/>
    <property type="molecule type" value="Genomic_DNA"/>
</dbReference>
<feature type="modified residue" description="4-aspartylphosphate" evidence="6">
    <location>
        <position position="1092"/>
    </location>
</feature>
<dbReference type="PRINTS" id="PR00344">
    <property type="entry name" value="BCTRLSENSOR"/>
</dbReference>
<reference evidence="10" key="1">
    <citation type="journal article" date="2021" name="Nat. Commun.">
        <title>Genetic determinants of endophytism in the Arabidopsis root mycobiome.</title>
        <authorList>
            <person name="Mesny F."/>
            <person name="Miyauchi S."/>
            <person name="Thiergart T."/>
            <person name="Pickel B."/>
            <person name="Atanasova L."/>
            <person name="Karlsson M."/>
            <person name="Huettel B."/>
            <person name="Barry K.W."/>
            <person name="Haridas S."/>
            <person name="Chen C."/>
            <person name="Bauer D."/>
            <person name="Andreopoulos W."/>
            <person name="Pangilinan J."/>
            <person name="LaButti K."/>
            <person name="Riley R."/>
            <person name="Lipzen A."/>
            <person name="Clum A."/>
            <person name="Drula E."/>
            <person name="Henrissat B."/>
            <person name="Kohler A."/>
            <person name="Grigoriev I.V."/>
            <person name="Martin F.M."/>
            <person name="Hacquard S."/>
        </authorList>
    </citation>
    <scope>NUCLEOTIDE SEQUENCE</scope>
    <source>
        <strain evidence="10">MPI-SDFR-AT-0120</strain>
    </source>
</reference>
<feature type="compositionally biased region" description="Basic and acidic residues" evidence="7">
    <location>
        <begin position="269"/>
        <end position="283"/>
    </location>
</feature>
<dbReference type="PROSITE" id="PS50109">
    <property type="entry name" value="HIS_KIN"/>
    <property type="match status" value="1"/>
</dbReference>
<feature type="region of interest" description="Disordered" evidence="7">
    <location>
        <begin position="267"/>
        <end position="318"/>
    </location>
</feature>
<dbReference type="SMART" id="SM00388">
    <property type="entry name" value="HisKA"/>
    <property type="match status" value="1"/>
</dbReference>
<dbReference type="PROSITE" id="PS50110">
    <property type="entry name" value="RESPONSE_REGULATORY"/>
    <property type="match status" value="1"/>
</dbReference>
<dbReference type="InterPro" id="IPR005467">
    <property type="entry name" value="His_kinase_dom"/>
</dbReference>
<sequence length="1190" mass="130526">MSTGEPACVVDLEPTLASDAHERARAYEIAAYLSAASFPFDIEDGPSANPISSTDVALNALVQHGVHAMECDRAFLSFIDNRSQFICAEMTRHQSILNASPERPLLLGTTRIPLEWGVCPYTMSVFHGKKVILPESPHIVADELYFCIKDFREVPSFADRPYVEGYPRMVSYIEVPLRSISGHIVGSYCVVDDKPRDFLRPDALRTIQEAALAISQYLDLKRTEQGRLRSERMMNGLCKFVRSDDHRPSEKAHATSPFSLGIFQNASRPESDLRPNENVESDRLPNSLPRNNLGTTPVTLEATTVSPRKGNNAKGTRQSLSAQISNLLPQVADLIGHAMNLDGFVFFDKVETGTRYIGSRPSFGFTDEEFAPPSPEDLESPAQPLSTFQADGMVEPQMVCWPSQSFMQQLTATYPHGHLFTIDEYGVFEEGAQEAENRPGSSATSTAHDDEKSLFNCIPKARYAIFLPLWHYQRESSFLTCLAWVSDPRKTLETNDIDSLTAFGNSLMAEIFRLEVATGTQQKSDFISSISHELRSPIHGILATVQLMQDSLQGSRLLSMTHMIESCSNTLLGTFDHLLEFSKINSLKGGTHSTTRAKSDTNKPHSQELAIDLSSLVEDVLQAVVLGHVSSSQIESGLKKEHQVPLDTGAEALSLPALITTHIDHTIDWTLYTDPGAWKRILLNILSNAVRFTASGYIEVTLGMSEDTGVGRRCINLSVADNGVGMSREFLKYHLFTPFMQENSFVSGSGLGLSIVKNIVESLDGTILVESRQYEGTRVIVNIPYDKDLDMSGGPAAAEIATSSDRFLNVTLGLVSIASGTTPSSTTPRITTPPKLLQRCLRSICETCFGMTVFDDLPLAALLEKDVVLLDTHALQSTDMLNLQQHFPELMSAIASRPVVVLGSTTGGVEQFFRREGAAFISSPITRKSLRDAVTTALNRVVAIEAPRIQSPSIHPPAPLRQVDSGFSEMPRIANRLSESQIDPVDLPIRTAPHGAHSDTRDDSSPNPTLRQPSPPHPLHPNPADSSNPPSTYRFTRLLLVDDNPINLKVLVAFIRKTGLPYSTAYDGAEALRLYKEAATQGGNPYDCVFMDITMPVMDGFQATAAIRQFEAQQRDVHQHCVPDAHGEQASGESSSSQQAAVPVRALSSYIVALTGLGSEEARRMAQDSGFDLFLVKPINLKSLEPLLKA</sequence>
<evidence type="ECO:0000259" key="9">
    <source>
        <dbReference type="PROSITE" id="PS50110"/>
    </source>
</evidence>
<dbReference type="PANTHER" id="PTHR43047:SF72">
    <property type="entry name" value="OSMOSENSING HISTIDINE PROTEIN KINASE SLN1"/>
    <property type="match status" value="1"/>
</dbReference>
<feature type="compositionally biased region" description="Polar residues" evidence="7">
    <location>
        <begin position="288"/>
        <end position="306"/>
    </location>
</feature>
<comment type="catalytic activity">
    <reaction evidence="1">
        <text>ATP + protein L-histidine = ADP + protein N-phospho-L-histidine.</text>
        <dbReference type="EC" id="2.7.13.3"/>
    </reaction>
</comment>
<dbReference type="GO" id="GO:0005886">
    <property type="term" value="C:plasma membrane"/>
    <property type="evidence" value="ECO:0007669"/>
    <property type="project" value="TreeGrafter"/>
</dbReference>
<dbReference type="Gene3D" id="3.30.565.10">
    <property type="entry name" value="Histidine kinase-like ATPase, C-terminal domain"/>
    <property type="match status" value="1"/>
</dbReference>
<evidence type="ECO:0000256" key="7">
    <source>
        <dbReference type="SAM" id="MobiDB-lite"/>
    </source>
</evidence>
<dbReference type="InterPro" id="IPR029016">
    <property type="entry name" value="GAF-like_dom_sf"/>
</dbReference>
<dbReference type="GO" id="GO:0009927">
    <property type="term" value="F:histidine phosphotransfer kinase activity"/>
    <property type="evidence" value="ECO:0007669"/>
    <property type="project" value="TreeGrafter"/>
</dbReference>
<dbReference type="CDD" id="cd00082">
    <property type="entry name" value="HisKA"/>
    <property type="match status" value="1"/>
</dbReference>
<dbReference type="PANTHER" id="PTHR43047">
    <property type="entry name" value="TWO-COMPONENT HISTIDINE PROTEIN KINASE"/>
    <property type="match status" value="1"/>
</dbReference>
<evidence type="ECO:0000256" key="6">
    <source>
        <dbReference type="PROSITE-ProRule" id="PRU00169"/>
    </source>
</evidence>
<keyword evidence="4" id="KW-0808">Transferase</keyword>
<proteinExistence type="predicted"/>
<dbReference type="SUPFAM" id="SSF52172">
    <property type="entry name" value="CheY-like"/>
    <property type="match status" value="1"/>
</dbReference>
<evidence type="ECO:0000256" key="4">
    <source>
        <dbReference type="ARBA" id="ARBA00022679"/>
    </source>
</evidence>
<dbReference type="SUPFAM" id="SSF55781">
    <property type="entry name" value="GAF domain-like"/>
    <property type="match status" value="1"/>
</dbReference>
<evidence type="ECO:0000256" key="3">
    <source>
        <dbReference type="ARBA" id="ARBA00022553"/>
    </source>
</evidence>
<dbReference type="InterPro" id="IPR036097">
    <property type="entry name" value="HisK_dim/P_sf"/>
</dbReference>
<dbReference type="InterPro" id="IPR036890">
    <property type="entry name" value="HATPase_C_sf"/>
</dbReference>
<dbReference type="Pfam" id="PF00072">
    <property type="entry name" value="Response_reg"/>
    <property type="match status" value="1"/>
</dbReference>
<dbReference type="InterPro" id="IPR004358">
    <property type="entry name" value="Sig_transdc_His_kin-like_C"/>
</dbReference>
<dbReference type="InterPro" id="IPR003661">
    <property type="entry name" value="HisK_dim/P_dom"/>
</dbReference>
<evidence type="ECO:0000259" key="8">
    <source>
        <dbReference type="PROSITE" id="PS50109"/>
    </source>
</evidence>
<evidence type="ECO:0000313" key="11">
    <source>
        <dbReference type="Proteomes" id="UP000813461"/>
    </source>
</evidence>
<dbReference type="Pfam" id="PF01590">
    <property type="entry name" value="GAF"/>
    <property type="match status" value="1"/>
</dbReference>
<evidence type="ECO:0000256" key="1">
    <source>
        <dbReference type="ARBA" id="ARBA00000085"/>
    </source>
</evidence>
<dbReference type="InterPro" id="IPR011006">
    <property type="entry name" value="CheY-like_superfamily"/>
</dbReference>
<feature type="domain" description="Response regulatory" evidence="9">
    <location>
        <begin position="1037"/>
        <end position="1190"/>
    </location>
</feature>
<comment type="caution">
    <text evidence="10">The sequence shown here is derived from an EMBL/GenBank/DDBJ whole genome shotgun (WGS) entry which is preliminary data.</text>
</comment>
<dbReference type="InterPro" id="IPR001789">
    <property type="entry name" value="Sig_transdc_resp-reg_receiver"/>
</dbReference>
<dbReference type="SMART" id="SM00387">
    <property type="entry name" value="HATPase_c"/>
    <property type="match status" value="1"/>
</dbReference>
<dbReference type="Gene3D" id="3.30.450.40">
    <property type="match status" value="1"/>
</dbReference>
<dbReference type="SUPFAM" id="SSF47384">
    <property type="entry name" value="Homodimeric domain of signal transducing histidine kinase"/>
    <property type="match status" value="1"/>
</dbReference>
<dbReference type="AlphaFoldDB" id="A0A8K0RBL5"/>
<feature type="domain" description="Histidine kinase" evidence="8">
    <location>
        <begin position="529"/>
        <end position="787"/>
    </location>
</feature>
<dbReference type="Gene3D" id="1.10.287.130">
    <property type="match status" value="1"/>
</dbReference>
<gene>
    <name evidence="10" type="ORF">FB567DRAFT_591294</name>
</gene>
<dbReference type="CDD" id="cd17546">
    <property type="entry name" value="REC_hyHK_CKI1_RcsC-like"/>
    <property type="match status" value="1"/>
</dbReference>
<keyword evidence="3 6" id="KW-0597">Phosphoprotein</keyword>
<evidence type="ECO:0000313" key="10">
    <source>
        <dbReference type="EMBL" id="KAH7089186.1"/>
    </source>
</evidence>
<dbReference type="InterPro" id="IPR003594">
    <property type="entry name" value="HATPase_dom"/>
</dbReference>
<organism evidence="10 11">
    <name type="scientific">Paraphoma chrysanthemicola</name>
    <dbReference type="NCBI Taxonomy" id="798071"/>
    <lineage>
        <taxon>Eukaryota</taxon>
        <taxon>Fungi</taxon>
        <taxon>Dikarya</taxon>
        <taxon>Ascomycota</taxon>
        <taxon>Pezizomycotina</taxon>
        <taxon>Dothideomycetes</taxon>
        <taxon>Pleosporomycetidae</taxon>
        <taxon>Pleosporales</taxon>
        <taxon>Pleosporineae</taxon>
        <taxon>Phaeosphaeriaceae</taxon>
        <taxon>Paraphoma</taxon>
    </lineage>
</organism>
<feature type="region of interest" description="Disordered" evidence="7">
    <location>
        <begin position="978"/>
        <end position="1031"/>
    </location>
</feature>
<dbReference type="GO" id="GO:0000155">
    <property type="term" value="F:phosphorelay sensor kinase activity"/>
    <property type="evidence" value="ECO:0007669"/>
    <property type="project" value="InterPro"/>
</dbReference>
<keyword evidence="5" id="KW-0418">Kinase</keyword>
<dbReference type="Proteomes" id="UP000813461">
    <property type="component" value="Unassembled WGS sequence"/>
</dbReference>
<name>A0A8K0RBL5_9PLEO</name>
<keyword evidence="11" id="KW-1185">Reference proteome</keyword>
<dbReference type="OrthoDB" id="10249433at2759"/>
<dbReference type="Pfam" id="PF02518">
    <property type="entry name" value="HATPase_c"/>
    <property type="match status" value="1"/>
</dbReference>